<evidence type="ECO:0000256" key="1">
    <source>
        <dbReference type="ARBA" id="ARBA00004370"/>
    </source>
</evidence>
<dbReference type="InterPro" id="IPR017441">
    <property type="entry name" value="Protein_kinase_ATP_BS"/>
</dbReference>
<evidence type="ECO:0000259" key="11">
    <source>
        <dbReference type="Pfam" id="PF23598"/>
    </source>
</evidence>
<reference evidence="12 13" key="1">
    <citation type="journal article" date="2024" name="G3 (Bethesda)">
        <title>Genome assembly of Hibiscus sabdariffa L. provides insights into metabolisms of medicinal natural products.</title>
        <authorList>
            <person name="Kim T."/>
        </authorList>
    </citation>
    <scope>NUCLEOTIDE SEQUENCE [LARGE SCALE GENOMIC DNA]</scope>
    <source>
        <strain evidence="12">TK-2024</strain>
        <tissue evidence="12">Old leaves</tissue>
    </source>
</reference>
<dbReference type="PANTHER" id="PTHR48004:SF73">
    <property type="entry name" value="RECEPTOR-LIKE PROTEIN 16-RELATED"/>
    <property type="match status" value="1"/>
</dbReference>
<keyword evidence="3 9" id="KW-0812">Transmembrane</keyword>
<evidence type="ECO:0000256" key="5">
    <source>
        <dbReference type="ARBA" id="ARBA00022737"/>
    </source>
</evidence>
<evidence type="ECO:0000313" key="13">
    <source>
        <dbReference type="Proteomes" id="UP001396334"/>
    </source>
</evidence>
<keyword evidence="5" id="KW-0677">Repeat</keyword>
<evidence type="ECO:0008006" key="14">
    <source>
        <dbReference type="Google" id="ProtNLM"/>
    </source>
</evidence>
<dbReference type="InterPro" id="IPR011009">
    <property type="entry name" value="Kinase-like_dom_sf"/>
</dbReference>
<feature type="transmembrane region" description="Helical" evidence="9">
    <location>
        <begin position="465"/>
        <end position="486"/>
    </location>
</feature>
<dbReference type="InterPro" id="IPR001611">
    <property type="entry name" value="Leu-rich_rpt"/>
</dbReference>
<comment type="caution">
    <text evidence="12">The sequence shown here is derived from an EMBL/GenBank/DDBJ whole genome shotgun (WGS) entry which is preliminary data.</text>
</comment>
<dbReference type="Pfam" id="PF00560">
    <property type="entry name" value="LRR_1"/>
    <property type="match status" value="2"/>
</dbReference>
<evidence type="ECO:0000256" key="9">
    <source>
        <dbReference type="SAM" id="Phobius"/>
    </source>
</evidence>
<dbReference type="Proteomes" id="UP001396334">
    <property type="component" value="Unassembled WGS sequence"/>
</dbReference>
<gene>
    <name evidence="12" type="ORF">V6N11_028283</name>
</gene>
<evidence type="ECO:0000256" key="7">
    <source>
        <dbReference type="ARBA" id="ARBA00023136"/>
    </source>
</evidence>
<comment type="subcellular location">
    <subcellularLocation>
        <location evidence="1">Membrane</location>
    </subcellularLocation>
</comment>
<protein>
    <recommendedName>
        <fullName evidence="14">Leucine-rich repeat-containing N-terminal plant-type domain-containing protein</fullName>
    </recommendedName>
</protein>
<evidence type="ECO:0000256" key="4">
    <source>
        <dbReference type="ARBA" id="ARBA00022729"/>
    </source>
</evidence>
<evidence type="ECO:0000256" key="8">
    <source>
        <dbReference type="PROSITE-ProRule" id="PRU10141"/>
    </source>
</evidence>
<keyword evidence="7 9" id="KW-0472">Membrane</keyword>
<dbReference type="SUPFAM" id="SSF56112">
    <property type="entry name" value="Protein kinase-like (PK-like)"/>
    <property type="match status" value="1"/>
</dbReference>
<dbReference type="PROSITE" id="PS00107">
    <property type="entry name" value="PROTEIN_KINASE_ATP"/>
    <property type="match status" value="1"/>
</dbReference>
<dbReference type="InterPro" id="IPR013210">
    <property type="entry name" value="LRR_N_plant-typ"/>
</dbReference>
<dbReference type="Gene3D" id="3.80.10.10">
    <property type="entry name" value="Ribonuclease Inhibitor"/>
    <property type="match status" value="4"/>
</dbReference>
<keyword evidence="6 9" id="KW-1133">Transmembrane helix</keyword>
<evidence type="ECO:0000256" key="2">
    <source>
        <dbReference type="ARBA" id="ARBA00022614"/>
    </source>
</evidence>
<dbReference type="InterPro" id="IPR032675">
    <property type="entry name" value="LRR_dom_sf"/>
</dbReference>
<keyword evidence="4" id="KW-0732">Signal</keyword>
<dbReference type="Pfam" id="PF08263">
    <property type="entry name" value="LRRNT_2"/>
    <property type="match status" value="1"/>
</dbReference>
<dbReference type="SUPFAM" id="SSF52058">
    <property type="entry name" value="L domain-like"/>
    <property type="match status" value="2"/>
</dbReference>
<sequence length="637" mass="69521">MEITSLKNQRVLLFIIVFALLLVYSKPAALALRNNENDKLALLALKDQLVGDSHGVLTSWNASSDCCQWQGVRCGRRNRRVVSLNVSSSGLAGSISPAIGNLTFLREVNFSSNRLHGSIPREVGQLRRLRFLSLEFNHLSGEIPEELGNCSDLRELAFTANNISGEVPVSLGDMKNLIYLHLAYNLLTGTIPSSLGNISSMKILSLQHNKLMGVIPDSIGRLSSLEYIYIAENNLSGSLPPMDNFSSLLVLDAAMNRLSGNLPTEIGLFCPNLEAVFIGFNQLSGEIPCSLPNISNMQVFDVAGNGLTGPVPDNLGNLKNLQLFNIAGNYLGSGKEGDLDFISSLINCSQFQSLAISVNRFGGEIPDSIANLSTWLLELYMGDNQISGSIPQGIGNLINLYVLDMGNNFLVGEAPISIGNLQDLQGLYLGFNHLTDLCGGVLKLKLPKCFNEKSKKNGKVLSTKIIPGMAISIVFGSVLVLLLVHLSLRHKARMGRPTSPSLFGDGIRLSYKELLECTQGFSSSNLIGTGSSGSVYKGVLRECECEKPVAVKGLEGMIDIHLVEEIDENRQRMSRRNMEEEIWECLVSFTKIGVSCSAEVAADRLRIKDAIIELQATKARLLRTGFYRREHVSNKSQ</sequence>
<feature type="binding site" evidence="8">
    <location>
        <position position="552"/>
    </location>
    <ligand>
        <name>ATP</name>
        <dbReference type="ChEBI" id="CHEBI:30616"/>
    </ligand>
</feature>
<dbReference type="InterPro" id="IPR003591">
    <property type="entry name" value="Leu-rich_rpt_typical-subtyp"/>
</dbReference>
<dbReference type="Pfam" id="PF23598">
    <property type="entry name" value="LRR_14"/>
    <property type="match status" value="1"/>
</dbReference>
<dbReference type="InterPro" id="IPR052941">
    <property type="entry name" value="StomDev_PlantInt_Reg"/>
</dbReference>
<evidence type="ECO:0000259" key="10">
    <source>
        <dbReference type="Pfam" id="PF08263"/>
    </source>
</evidence>
<feature type="domain" description="Disease resistance R13L4/SHOC-2-like LRR" evidence="11">
    <location>
        <begin position="83"/>
        <end position="225"/>
    </location>
</feature>
<accession>A0ABR2NQ32</accession>
<name>A0ABR2NQ32_9ROSI</name>
<organism evidence="12 13">
    <name type="scientific">Hibiscus sabdariffa</name>
    <name type="common">roselle</name>
    <dbReference type="NCBI Taxonomy" id="183260"/>
    <lineage>
        <taxon>Eukaryota</taxon>
        <taxon>Viridiplantae</taxon>
        <taxon>Streptophyta</taxon>
        <taxon>Embryophyta</taxon>
        <taxon>Tracheophyta</taxon>
        <taxon>Spermatophyta</taxon>
        <taxon>Magnoliopsida</taxon>
        <taxon>eudicotyledons</taxon>
        <taxon>Gunneridae</taxon>
        <taxon>Pentapetalae</taxon>
        <taxon>rosids</taxon>
        <taxon>malvids</taxon>
        <taxon>Malvales</taxon>
        <taxon>Malvaceae</taxon>
        <taxon>Malvoideae</taxon>
        <taxon>Hibiscus</taxon>
    </lineage>
</organism>
<dbReference type="PANTHER" id="PTHR48004">
    <property type="entry name" value="OS01G0149700 PROTEIN"/>
    <property type="match status" value="1"/>
</dbReference>
<dbReference type="SMART" id="SM00369">
    <property type="entry name" value="LRR_TYP"/>
    <property type="match status" value="3"/>
</dbReference>
<dbReference type="EMBL" id="JBBPBN010000113">
    <property type="protein sequence ID" value="KAK8978279.1"/>
    <property type="molecule type" value="Genomic_DNA"/>
</dbReference>
<dbReference type="Gene3D" id="3.30.200.20">
    <property type="entry name" value="Phosphorylase Kinase, domain 1"/>
    <property type="match status" value="1"/>
</dbReference>
<keyword evidence="13" id="KW-1185">Reference proteome</keyword>
<feature type="domain" description="Leucine-rich repeat-containing N-terminal plant-type" evidence="10">
    <location>
        <begin position="36"/>
        <end position="74"/>
    </location>
</feature>
<evidence type="ECO:0000313" key="12">
    <source>
        <dbReference type="EMBL" id="KAK8978279.1"/>
    </source>
</evidence>
<keyword evidence="2" id="KW-0433">Leucine-rich repeat</keyword>
<evidence type="ECO:0000256" key="6">
    <source>
        <dbReference type="ARBA" id="ARBA00022989"/>
    </source>
</evidence>
<keyword evidence="8" id="KW-0547">Nucleotide-binding</keyword>
<dbReference type="InterPro" id="IPR055414">
    <property type="entry name" value="LRR_R13L4/SHOC2-like"/>
</dbReference>
<keyword evidence="8" id="KW-0067">ATP-binding</keyword>
<proteinExistence type="predicted"/>
<evidence type="ECO:0000256" key="3">
    <source>
        <dbReference type="ARBA" id="ARBA00022692"/>
    </source>
</evidence>